<feature type="region of interest" description="Disordered" evidence="1">
    <location>
        <begin position="484"/>
        <end position="534"/>
    </location>
</feature>
<dbReference type="EMBL" id="CAMXCT030002046">
    <property type="protein sequence ID" value="CAL4782505.1"/>
    <property type="molecule type" value="Genomic_DNA"/>
</dbReference>
<sequence length="977" mass="105588">MPPGQPGEKRLALYPAQWLRQLTTSRWVPAKEVAGAAKRGWFKPCEVLLKADATRPGLPVAELPAEIIRQLEAVKSLFAWGTVAPEPPVERLASLGAAAARKAASEAPEPLWRAVVHAHRGGNLKPAQRSKLKTLGSLPVFPAPVAMLDGADRLTAARLVVPQTGASQEQAEEVKALIEAKWLVDVHSADWPLRDVADDVLALVDIATRPSRACTEAFVSWCCSFEPENPSEELRTALTHALASLAAEATKLKLKPPQAMQKIVPNLKLFCKVVPVLNDDVTKAAMLTPAQGLQLLGILDHPKSHFPSAARLQAKDEQVIEALGILKLSDPRVKLQTRITGAAEIVPGSEERISVVLKLLWRSANKELPSDHVKVRLRKCETIARELSLGDGEHKACMEAFAMWGEKEEDGETCYDLLVAGDVDDYAAEVEELFEAKFDAIFRCCETRPAKVLRLLRHLESDKDFNKFLARDFAGVLEQQEMERRKAEARASQMAQTARKRAEEQQAKQQAQQQAEKKAALEQQEQAEREQREELEQFLQAATTAKAQAENETMAGIAKAQSTASSLDVPAAKALAAGLQGGAANMAVPVGALQPGAVAARVVPPRVIPPPAQLKQEADASAASLAVPPAASPADVKRGGIYPLPNMAKVGLVVPPRTIQAKAATEATPIAPEADAEKSEERPTKKPKLNEENGNDGNQVTQVNGSDPLATLQEELGKLRRENEALRIRAGHTATQFPILPGSQEQEDDEEGEVKTVATKGEIKRMKLEAKEVLYRPISEGFGYKMLQKMGWKEGEGLGKEEKGLATPLWVDPREGRSGLFSAQSGESRPVRPATELEDYFNPKPLAANPVRFVSEGGETTETKEDSISSDLRGLGFVNAQSAAGGSGKVLPTGAVAPHFRRASEALPRSRPSVAQVAPALFGLLADQRWQSGGASNGAFLLGQLLEEALDPSSAERFLQLVDERLGPQVTAHLAQM</sequence>
<dbReference type="EMBL" id="CAMXCT010002046">
    <property type="protein sequence ID" value="CAI3995193.1"/>
    <property type="molecule type" value="Genomic_DNA"/>
</dbReference>
<evidence type="ECO:0000259" key="2">
    <source>
        <dbReference type="PROSITE" id="PS50174"/>
    </source>
</evidence>
<accession>A0A9P1G0B8</accession>
<feature type="compositionally biased region" description="Polar residues" evidence="1">
    <location>
        <begin position="695"/>
        <end position="705"/>
    </location>
</feature>
<comment type="caution">
    <text evidence="3">The sequence shown here is derived from an EMBL/GenBank/DDBJ whole genome shotgun (WGS) entry which is preliminary data.</text>
</comment>
<gene>
    <name evidence="3" type="ORF">C1SCF055_LOCUS21783</name>
</gene>
<dbReference type="Proteomes" id="UP001152797">
    <property type="component" value="Unassembled WGS sequence"/>
</dbReference>
<dbReference type="OrthoDB" id="10419551at2759"/>
<reference evidence="4 5" key="2">
    <citation type="submission" date="2024-05" db="EMBL/GenBank/DDBJ databases">
        <authorList>
            <person name="Chen Y."/>
            <person name="Shah S."/>
            <person name="Dougan E. K."/>
            <person name="Thang M."/>
            <person name="Chan C."/>
        </authorList>
    </citation>
    <scope>NUCLEOTIDE SEQUENCE [LARGE SCALE GENOMIC DNA]</scope>
</reference>
<keyword evidence="5" id="KW-1185">Reference proteome</keyword>
<dbReference type="Pfam" id="PF01585">
    <property type="entry name" value="G-patch"/>
    <property type="match status" value="1"/>
</dbReference>
<evidence type="ECO:0000313" key="3">
    <source>
        <dbReference type="EMBL" id="CAI3995193.1"/>
    </source>
</evidence>
<evidence type="ECO:0000256" key="1">
    <source>
        <dbReference type="SAM" id="MobiDB-lite"/>
    </source>
</evidence>
<feature type="compositionally biased region" description="Basic and acidic residues" evidence="1">
    <location>
        <begin position="515"/>
        <end position="534"/>
    </location>
</feature>
<evidence type="ECO:0000313" key="4">
    <source>
        <dbReference type="EMBL" id="CAL4782505.1"/>
    </source>
</evidence>
<feature type="compositionally biased region" description="Basic and acidic residues" evidence="1">
    <location>
        <begin position="675"/>
        <end position="691"/>
    </location>
</feature>
<feature type="region of interest" description="Disordered" evidence="1">
    <location>
        <begin position="729"/>
        <end position="753"/>
    </location>
</feature>
<name>A0A9P1G0B8_9DINO</name>
<proteinExistence type="predicted"/>
<dbReference type="AlphaFoldDB" id="A0A9P1G0B8"/>
<dbReference type="InterPro" id="IPR000467">
    <property type="entry name" value="G_patch_dom"/>
</dbReference>
<feature type="compositionally biased region" description="Low complexity" evidence="1">
    <location>
        <begin position="663"/>
        <end position="673"/>
    </location>
</feature>
<organism evidence="3">
    <name type="scientific">Cladocopium goreaui</name>
    <dbReference type="NCBI Taxonomy" id="2562237"/>
    <lineage>
        <taxon>Eukaryota</taxon>
        <taxon>Sar</taxon>
        <taxon>Alveolata</taxon>
        <taxon>Dinophyceae</taxon>
        <taxon>Suessiales</taxon>
        <taxon>Symbiodiniaceae</taxon>
        <taxon>Cladocopium</taxon>
    </lineage>
</organism>
<feature type="region of interest" description="Disordered" evidence="1">
    <location>
        <begin position="663"/>
        <end position="707"/>
    </location>
</feature>
<dbReference type="GO" id="GO:0003676">
    <property type="term" value="F:nucleic acid binding"/>
    <property type="evidence" value="ECO:0007669"/>
    <property type="project" value="InterPro"/>
</dbReference>
<protein>
    <submittedName>
        <fullName evidence="4">G-patch domain-containing protein</fullName>
    </submittedName>
</protein>
<dbReference type="EMBL" id="CAMXCT020002046">
    <property type="protein sequence ID" value="CAL1148568.1"/>
    <property type="molecule type" value="Genomic_DNA"/>
</dbReference>
<dbReference type="PROSITE" id="PS50174">
    <property type="entry name" value="G_PATCH"/>
    <property type="match status" value="1"/>
</dbReference>
<reference evidence="3" key="1">
    <citation type="submission" date="2022-10" db="EMBL/GenBank/DDBJ databases">
        <authorList>
            <person name="Chen Y."/>
            <person name="Dougan E. K."/>
            <person name="Chan C."/>
            <person name="Rhodes N."/>
            <person name="Thang M."/>
        </authorList>
    </citation>
    <scope>NUCLEOTIDE SEQUENCE</scope>
</reference>
<dbReference type="SMART" id="SM00443">
    <property type="entry name" value="G_patch"/>
    <property type="match status" value="1"/>
</dbReference>
<evidence type="ECO:0000313" key="5">
    <source>
        <dbReference type="Proteomes" id="UP001152797"/>
    </source>
</evidence>
<feature type="domain" description="G-patch" evidence="2">
    <location>
        <begin position="779"/>
        <end position="825"/>
    </location>
</feature>